<feature type="chain" id="PRO_5045331315" evidence="1">
    <location>
        <begin position="28"/>
        <end position="196"/>
    </location>
</feature>
<reference evidence="2 3" key="1">
    <citation type="submission" date="2023-07" db="EMBL/GenBank/DDBJ databases">
        <title>Sorghum-associated microbial communities from plants grown in Nebraska, USA.</title>
        <authorList>
            <person name="Schachtman D."/>
        </authorList>
    </citation>
    <scope>NUCLEOTIDE SEQUENCE [LARGE SCALE GENOMIC DNA]</scope>
    <source>
        <strain evidence="2 3">3262</strain>
    </source>
</reference>
<evidence type="ECO:0000313" key="3">
    <source>
        <dbReference type="Proteomes" id="UP001247620"/>
    </source>
</evidence>
<evidence type="ECO:0000313" key="2">
    <source>
        <dbReference type="EMBL" id="MDR6943315.1"/>
    </source>
</evidence>
<dbReference type="EMBL" id="JAVDUU010000003">
    <property type="protein sequence ID" value="MDR6943315.1"/>
    <property type="molecule type" value="Genomic_DNA"/>
</dbReference>
<dbReference type="Proteomes" id="UP001247620">
    <property type="component" value="Unassembled WGS sequence"/>
</dbReference>
<name>A0ABU1TD45_9SPHI</name>
<sequence length="196" mass="21475">MSPQKTTANLKLLFTCFICFLALNVRAQDKTKTIGNKSRSGTTNNSFNIVQGGQVGIKMNAGHKPVELLKLTFHVDNLGKDTIPFKVNVYAMGDRLPQGDNLVKEDIKGSITREKDPNTPLTSNQLISVDLSPYKIEVKGELLVSVEFLSTIPGKSLGFSCGLLNGGTYYKKGPDVEWKKMPVVGADFNVLVKKLK</sequence>
<evidence type="ECO:0000256" key="1">
    <source>
        <dbReference type="SAM" id="SignalP"/>
    </source>
</evidence>
<accession>A0ABU1TD45</accession>
<feature type="signal peptide" evidence="1">
    <location>
        <begin position="1"/>
        <end position="27"/>
    </location>
</feature>
<proteinExistence type="predicted"/>
<gene>
    <name evidence="2" type="ORF">J2W55_003168</name>
</gene>
<comment type="caution">
    <text evidence="2">The sequence shown here is derived from an EMBL/GenBank/DDBJ whole genome shotgun (WGS) entry which is preliminary data.</text>
</comment>
<keyword evidence="1" id="KW-0732">Signal</keyword>
<organism evidence="2 3">
    <name type="scientific">Mucilaginibacter pocheonensis</name>
    <dbReference type="NCBI Taxonomy" id="398050"/>
    <lineage>
        <taxon>Bacteria</taxon>
        <taxon>Pseudomonadati</taxon>
        <taxon>Bacteroidota</taxon>
        <taxon>Sphingobacteriia</taxon>
        <taxon>Sphingobacteriales</taxon>
        <taxon>Sphingobacteriaceae</taxon>
        <taxon>Mucilaginibacter</taxon>
    </lineage>
</organism>
<keyword evidence="3" id="KW-1185">Reference proteome</keyword>
<dbReference type="RefSeq" id="WP_310097355.1">
    <property type="nucleotide sequence ID" value="NZ_JAVDUU010000003.1"/>
</dbReference>
<protein>
    <submittedName>
        <fullName evidence="2">Uncharacterized protein</fullName>
    </submittedName>
</protein>